<proteinExistence type="inferred from homology"/>
<feature type="domain" description="DAC" evidence="11">
    <location>
        <begin position="76"/>
        <end position="244"/>
    </location>
</feature>
<reference evidence="12 13" key="1">
    <citation type="submission" date="2018-11" db="EMBL/GenBank/DDBJ databases">
        <title>Schleiferia aggregans sp. nov., a moderately thermophilic heterotrophic bacterium isolated from microbial mats at a terrestrial hot spring.</title>
        <authorList>
            <person name="Iino T."/>
            <person name="Ohkuma M."/>
            <person name="Haruta S."/>
        </authorList>
    </citation>
    <scope>NUCLEOTIDE SEQUENCE [LARGE SCALE GENOMIC DNA]</scope>
    <source>
        <strain evidence="12 13">LA</strain>
    </source>
</reference>
<comment type="caution">
    <text evidence="12">The sequence shown here is derived from an EMBL/GenBank/DDBJ whole genome shotgun (WGS) entry which is preliminary data.</text>
</comment>
<keyword evidence="2 10" id="KW-1003">Cell membrane</keyword>
<dbReference type="InterPro" id="IPR036888">
    <property type="entry name" value="DNA_integrity_DisA_N_sf"/>
</dbReference>
<dbReference type="AlphaFoldDB" id="A0A401XLT2"/>
<evidence type="ECO:0000256" key="4">
    <source>
        <dbReference type="ARBA" id="ARBA00022692"/>
    </source>
</evidence>
<dbReference type="EMBL" id="BHZE01000014">
    <property type="protein sequence ID" value="GCD77985.1"/>
    <property type="molecule type" value="Genomic_DNA"/>
</dbReference>
<dbReference type="InterPro" id="IPR003390">
    <property type="entry name" value="DNA_integrity_scan_DisA_N"/>
</dbReference>
<dbReference type="PANTHER" id="PTHR34185:SF1">
    <property type="entry name" value="DIADENYLATE CYCLASE"/>
    <property type="match status" value="1"/>
</dbReference>
<evidence type="ECO:0000256" key="2">
    <source>
        <dbReference type="ARBA" id="ARBA00022475"/>
    </source>
</evidence>
<keyword evidence="3 10" id="KW-0808">Transferase</keyword>
<dbReference type="PIRSF" id="PIRSF004793">
    <property type="entry name" value="UCP004793"/>
    <property type="match status" value="1"/>
</dbReference>
<accession>A0A401XLT2</accession>
<name>A0A401XLT2_9FLAO</name>
<dbReference type="InterPro" id="IPR034701">
    <property type="entry name" value="CdaA"/>
</dbReference>
<evidence type="ECO:0000256" key="1">
    <source>
        <dbReference type="ARBA" id="ARBA00000877"/>
    </source>
</evidence>
<evidence type="ECO:0000313" key="13">
    <source>
        <dbReference type="Proteomes" id="UP000286715"/>
    </source>
</evidence>
<dbReference type="GO" id="GO:0106408">
    <property type="term" value="F:diadenylate cyclase activity"/>
    <property type="evidence" value="ECO:0007669"/>
    <property type="project" value="UniProtKB-EC"/>
</dbReference>
<evidence type="ECO:0000256" key="9">
    <source>
        <dbReference type="ARBA" id="ARBA00023136"/>
    </source>
</evidence>
<dbReference type="GO" id="GO:0006171">
    <property type="term" value="P:cAMP biosynthetic process"/>
    <property type="evidence" value="ECO:0007669"/>
    <property type="project" value="InterPro"/>
</dbReference>
<feature type="transmembrane region" description="Helical" evidence="10">
    <location>
        <begin position="33"/>
        <end position="53"/>
    </location>
</feature>
<evidence type="ECO:0000256" key="7">
    <source>
        <dbReference type="ARBA" id="ARBA00022840"/>
    </source>
</evidence>
<dbReference type="Proteomes" id="UP000286715">
    <property type="component" value="Unassembled WGS sequence"/>
</dbReference>
<dbReference type="HAMAP" id="MF_01499">
    <property type="entry name" value="DacA"/>
    <property type="match status" value="1"/>
</dbReference>
<dbReference type="OrthoDB" id="9807385at2"/>
<keyword evidence="8 10" id="KW-1133">Transmembrane helix</keyword>
<keyword evidence="13" id="KW-1185">Reference proteome</keyword>
<evidence type="ECO:0000256" key="10">
    <source>
        <dbReference type="HAMAP-Rule" id="MF_01499"/>
    </source>
</evidence>
<dbReference type="Pfam" id="PF19293">
    <property type="entry name" value="CdaA_N"/>
    <property type="match status" value="1"/>
</dbReference>
<comment type="function">
    <text evidence="10">Catalyzes the condensation of 2 ATP molecules into cyclic di-AMP (c-di-AMP), a second messenger used to regulate differing processes in different bacteria.</text>
</comment>
<evidence type="ECO:0000256" key="6">
    <source>
        <dbReference type="ARBA" id="ARBA00022741"/>
    </source>
</evidence>
<evidence type="ECO:0000259" key="11">
    <source>
        <dbReference type="PROSITE" id="PS51794"/>
    </source>
</evidence>
<dbReference type="Gene3D" id="3.40.1700.10">
    <property type="entry name" value="DNA integrity scanning protein, DisA, N-terminal domain"/>
    <property type="match status" value="1"/>
</dbReference>
<gene>
    <name evidence="10" type="primary">dacA</name>
    <name evidence="12" type="ORF">JCM31826_14670</name>
</gene>
<keyword evidence="7 10" id="KW-0067">ATP-binding</keyword>
<dbReference type="GO" id="GO:0004016">
    <property type="term" value="F:adenylate cyclase activity"/>
    <property type="evidence" value="ECO:0007669"/>
    <property type="project" value="UniProtKB-UniRule"/>
</dbReference>
<evidence type="ECO:0000256" key="8">
    <source>
        <dbReference type="ARBA" id="ARBA00022989"/>
    </source>
</evidence>
<evidence type="ECO:0000313" key="12">
    <source>
        <dbReference type="EMBL" id="GCD77985.1"/>
    </source>
</evidence>
<comment type="subunit">
    <text evidence="10">Probably a homodimer.</text>
</comment>
<evidence type="ECO:0000256" key="5">
    <source>
        <dbReference type="ARBA" id="ARBA00022695"/>
    </source>
</evidence>
<comment type="caution">
    <text evidence="10">Lacks conserved residue(s) required for the propagation of feature annotation.</text>
</comment>
<dbReference type="InterPro" id="IPR014046">
    <property type="entry name" value="C-di-AMP_synthase"/>
</dbReference>
<comment type="similarity">
    <text evidence="10">Belongs to the adenylate cyclase family. DacA/CdaA subfamily.</text>
</comment>
<feature type="transmembrane region" description="Helical" evidence="10">
    <location>
        <begin position="6"/>
        <end position="26"/>
    </location>
</feature>
<protein>
    <recommendedName>
        <fullName evidence="10">Diadenylate cyclase</fullName>
        <shortName evidence="10">DAC</shortName>
        <ecNumber evidence="10">2.7.7.85</ecNumber>
    </recommendedName>
    <alternativeName>
        <fullName evidence="10">Cyclic-di-AMP synthase</fullName>
        <shortName evidence="10">c-di-AMP synthase</shortName>
    </alternativeName>
</protein>
<dbReference type="RefSeq" id="WP_124398048.1">
    <property type="nucleotide sequence ID" value="NZ_BHZE01000014.1"/>
</dbReference>
<dbReference type="InterPro" id="IPR045585">
    <property type="entry name" value="CdaA_N"/>
</dbReference>
<keyword evidence="5 10" id="KW-0548">Nucleotidyltransferase</keyword>
<dbReference type="SUPFAM" id="SSF143597">
    <property type="entry name" value="YojJ-like"/>
    <property type="match status" value="1"/>
</dbReference>
<dbReference type="Pfam" id="PF02457">
    <property type="entry name" value="DAC"/>
    <property type="match status" value="1"/>
</dbReference>
<evidence type="ECO:0000256" key="3">
    <source>
        <dbReference type="ARBA" id="ARBA00022679"/>
    </source>
</evidence>
<dbReference type="GO" id="GO:0005524">
    <property type="term" value="F:ATP binding"/>
    <property type="evidence" value="ECO:0007669"/>
    <property type="project" value="UniProtKB-UniRule"/>
</dbReference>
<keyword evidence="6 10" id="KW-0547">Nucleotide-binding</keyword>
<dbReference type="EC" id="2.7.7.85" evidence="10"/>
<organism evidence="12 13">
    <name type="scientific">Thermaurantimonas aggregans</name>
    <dbReference type="NCBI Taxonomy" id="2173829"/>
    <lineage>
        <taxon>Bacteria</taxon>
        <taxon>Pseudomonadati</taxon>
        <taxon>Bacteroidota</taxon>
        <taxon>Flavobacteriia</taxon>
        <taxon>Flavobacteriales</taxon>
        <taxon>Schleiferiaceae</taxon>
        <taxon>Thermaurantimonas</taxon>
    </lineage>
</organism>
<comment type="catalytic activity">
    <reaction evidence="1 10">
        <text>2 ATP = 3',3'-c-di-AMP + 2 diphosphate</text>
        <dbReference type="Rhea" id="RHEA:35655"/>
        <dbReference type="ChEBI" id="CHEBI:30616"/>
        <dbReference type="ChEBI" id="CHEBI:33019"/>
        <dbReference type="ChEBI" id="CHEBI:71500"/>
        <dbReference type="EC" id="2.7.7.85"/>
    </reaction>
</comment>
<keyword evidence="4 10" id="KW-0812">Transmembrane</keyword>
<dbReference type="PROSITE" id="PS51794">
    <property type="entry name" value="DAC"/>
    <property type="match status" value="1"/>
</dbReference>
<dbReference type="NCBIfam" id="TIGR00159">
    <property type="entry name" value="diadenylate cyclase CdaA"/>
    <property type="match status" value="1"/>
</dbReference>
<sequence>MGAITWVQILDILLVSLLIYQIYRLIRGTSSQSILIGIFVIYLIWKVVHWLNLTLLTEIMSRFIDIGFLALVIIFQTEIRRFLLVLGTPGSRINFRWLRKILAKKSEDIHEMMDYDQILLACERLQRQRNGALIVIGRKNVLSPYIQTGISIDAHLSALLIECIFQKTSPLHDGAVIIEKNKITAARVILPVSENPRLPANFGLRHRAAIGISERTDAIVIALSEETGQIMVCHDGQYRCDLSKPELSKELHKYFLF</sequence>
<keyword evidence="9 10" id="KW-0472">Membrane</keyword>
<dbReference type="PANTHER" id="PTHR34185">
    <property type="entry name" value="DIADENYLATE CYCLASE"/>
    <property type="match status" value="1"/>
</dbReference>
<dbReference type="InterPro" id="IPR050338">
    <property type="entry name" value="DisA"/>
</dbReference>